<evidence type="ECO:0000313" key="1">
    <source>
        <dbReference type="EMBL" id="RAY12745.1"/>
    </source>
</evidence>
<protein>
    <recommendedName>
        <fullName evidence="3">Type II toxin-antitoxin system RelE/ParE family toxin</fullName>
    </recommendedName>
</protein>
<dbReference type="Proteomes" id="UP000251891">
    <property type="component" value="Unassembled WGS sequence"/>
</dbReference>
<proteinExistence type="predicted"/>
<dbReference type="EMBL" id="QLYX01000012">
    <property type="protein sequence ID" value="RAY12745.1"/>
    <property type="molecule type" value="Genomic_DNA"/>
</dbReference>
<dbReference type="OrthoDB" id="3541896at2"/>
<sequence length="76" mass="8438">MSFHIEWERLAAQAYDMLDADAQAAIARAVVRLARQGIPDDAEPGEDGRWTLRTGAHIIVFTESDLDLYLIAIEPA</sequence>
<gene>
    <name evidence="1" type="ORF">DPM19_24465</name>
</gene>
<evidence type="ECO:0008006" key="3">
    <source>
        <dbReference type="Google" id="ProtNLM"/>
    </source>
</evidence>
<keyword evidence="2" id="KW-1185">Reference proteome</keyword>
<dbReference type="AlphaFoldDB" id="A0A365H0X7"/>
<dbReference type="RefSeq" id="WP_111870353.1">
    <property type="nucleotide sequence ID" value="NZ_QLYX01000012.1"/>
</dbReference>
<comment type="caution">
    <text evidence="1">The sequence shown here is derived from an EMBL/GenBank/DDBJ whole genome shotgun (WGS) entry which is preliminary data.</text>
</comment>
<name>A0A365H0X7_9ACTN</name>
<organism evidence="1 2">
    <name type="scientific">Actinomadura craniellae</name>
    <dbReference type="NCBI Taxonomy" id="2231787"/>
    <lineage>
        <taxon>Bacteria</taxon>
        <taxon>Bacillati</taxon>
        <taxon>Actinomycetota</taxon>
        <taxon>Actinomycetes</taxon>
        <taxon>Streptosporangiales</taxon>
        <taxon>Thermomonosporaceae</taxon>
        <taxon>Actinomadura</taxon>
    </lineage>
</organism>
<reference evidence="1 2" key="1">
    <citation type="submission" date="2018-06" db="EMBL/GenBank/DDBJ databases">
        <title>Actinomadura craniellae sp. nov. isolated from marine sponge Craniella sp.</title>
        <authorList>
            <person name="Li L."/>
            <person name="Xu Q.H."/>
            <person name="Lin H.W."/>
            <person name="Lu Y.H."/>
        </authorList>
    </citation>
    <scope>NUCLEOTIDE SEQUENCE [LARGE SCALE GENOMIC DNA]</scope>
    <source>
        <strain evidence="1 2">LHW63021</strain>
    </source>
</reference>
<accession>A0A365H0X7</accession>
<evidence type="ECO:0000313" key="2">
    <source>
        <dbReference type="Proteomes" id="UP000251891"/>
    </source>
</evidence>